<keyword evidence="4 12" id="KW-0812">Transmembrane</keyword>
<sequence length="294" mass="32162">MPSLKSRVWSVVAPETEDHTGQQLETAKVVLATMNVVAVILQSVDWLSEALPLFFEGFAIVSILLFMLLYVVRLWASPTDPEYRGAEGRLRLLRRPYSLLDLVVIVGFWVGLLFFDDSLGSVRVLWFARIFDIPRLNRSQERFKRVLAAQREDLVIAFSGAAMLALVSSTLMFFVEGRAQPEAFGSIPAALWWGVVTLTTVGYGDVVPTTPLGRLLGGLTTIGGIAFFALPSSVLAAGFLAEREREEQEALEAAESGPERTEAQTTQSGAIEATSQNRCPHCGESLDPTGTANR</sequence>
<feature type="region of interest" description="Disordered" evidence="11">
    <location>
        <begin position="246"/>
        <end position="294"/>
    </location>
</feature>
<evidence type="ECO:0000256" key="12">
    <source>
        <dbReference type="SAM" id="Phobius"/>
    </source>
</evidence>
<evidence type="ECO:0000256" key="9">
    <source>
        <dbReference type="ARBA" id="ARBA00023136"/>
    </source>
</evidence>
<proteinExistence type="predicted"/>
<dbReference type="Pfam" id="PF00520">
    <property type="entry name" value="Ion_trans"/>
    <property type="match status" value="1"/>
</dbReference>
<dbReference type="RefSeq" id="WP_390224615.1">
    <property type="nucleotide sequence ID" value="NZ_JBHTAA010000005.1"/>
</dbReference>
<dbReference type="SUPFAM" id="SSF81324">
    <property type="entry name" value="Voltage-gated potassium channels"/>
    <property type="match status" value="1"/>
</dbReference>
<evidence type="ECO:0000256" key="2">
    <source>
        <dbReference type="ARBA" id="ARBA00022448"/>
    </source>
</evidence>
<feature type="domain" description="Ion transport" evidence="13">
    <location>
        <begin position="29"/>
        <end position="245"/>
    </location>
</feature>
<evidence type="ECO:0000256" key="1">
    <source>
        <dbReference type="ARBA" id="ARBA00004141"/>
    </source>
</evidence>
<gene>
    <name evidence="14" type="ORF">ACFQJC_14375</name>
</gene>
<feature type="transmembrane region" description="Helical" evidence="12">
    <location>
        <begin position="187"/>
        <end position="204"/>
    </location>
</feature>
<keyword evidence="3" id="KW-0633">Potassium transport</keyword>
<evidence type="ECO:0000256" key="5">
    <source>
        <dbReference type="ARBA" id="ARBA00022826"/>
    </source>
</evidence>
<keyword evidence="2" id="KW-0813">Transport</keyword>
<dbReference type="PANTHER" id="PTHR11537:SF254">
    <property type="entry name" value="POTASSIUM VOLTAGE-GATED CHANNEL PROTEIN SHAB"/>
    <property type="match status" value="1"/>
</dbReference>
<keyword evidence="10" id="KW-0407">Ion channel</keyword>
<evidence type="ECO:0000256" key="10">
    <source>
        <dbReference type="ARBA" id="ARBA00023303"/>
    </source>
</evidence>
<organism evidence="14 15">
    <name type="scientific">Haloferax namakaokahaiae</name>
    <dbReference type="NCBI Taxonomy" id="1748331"/>
    <lineage>
        <taxon>Archaea</taxon>
        <taxon>Methanobacteriati</taxon>
        <taxon>Methanobacteriota</taxon>
        <taxon>Stenosarchaea group</taxon>
        <taxon>Halobacteria</taxon>
        <taxon>Halobacteriales</taxon>
        <taxon>Haloferacaceae</taxon>
        <taxon>Haloferax</taxon>
    </lineage>
</organism>
<dbReference type="GO" id="GO:0016020">
    <property type="term" value="C:membrane"/>
    <property type="evidence" value="ECO:0007669"/>
    <property type="project" value="UniProtKB-SubCell"/>
</dbReference>
<evidence type="ECO:0000256" key="6">
    <source>
        <dbReference type="ARBA" id="ARBA00022958"/>
    </source>
</evidence>
<dbReference type="PRINTS" id="PR00169">
    <property type="entry name" value="KCHANNEL"/>
</dbReference>
<accession>A0ABD5ZI44</accession>
<evidence type="ECO:0000256" key="7">
    <source>
        <dbReference type="ARBA" id="ARBA00022989"/>
    </source>
</evidence>
<feature type="transmembrane region" description="Helical" evidence="12">
    <location>
        <begin position="97"/>
        <end position="115"/>
    </location>
</feature>
<feature type="transmembrane region" description="Helical" evidence="12">
    <location>
        <begin position="154"/>
        <end position="175"/>
    </location>
</feature>
<dbReference type="InterPro" id="IPR003937">
    <property type="entry name" value="K_chnl_volt-dep_KCNQ"/>
</dbReference>
<protein>
    <submittedName>
        <fullName evidence="14">Ion transporter</fullName>
    </submittedName>
</protein>
<keyword evidence="15" id="KW-1185">Reference proteome</keyword>
<dbReference type="GO" id="GO:0005267">
    <property type="term" value="F:potassium channel activity"/>
    <property type="evidence" value="ECO:0007669"/>
    <property type="project" value="UniProtKB-KW"/>
</dbReference>
<comment type="subcellular location">
    <subcellularLocation>
        <location evidence="1">Membrane</location>
        <topology evidence="1">Multi-pass membrane protein</topology>
    </subcellularLocation>
</comment>
<name>A0ABD5ZI44_9EURY</name>
<dbReference type="EMBL" id="JBHTAA010000005">
    <property type="protein sequence ID" value="MFC7204702.1"/>
    <property type="molecule type" value="Genomic_DNA"/>
</dbReference>
<keyword evidence="6" id="KW-0630">Potassium</keyword>
<keyword evidence="7 12" id="KW-1133">Transmembrane helix</keyword>
<keyword evidence="5" id="KW-0631">Potassium channel</keyword>
<reference evidence="14 15" key="1">
    <citation type="journal article" date="2019" name="Int. J. Syst. Evol. Microbiol.">
        <title>The Global Catalogue of Microorganisms (GCM) 10K type strain sequencing project: providing services to taxonomists for standard genome sequencing and annotation.</title>
        <authorList>
            <consortium name="The Broad Institute Genomics Platform"/>
            <consortium name="The Broad Institute Genome Sequencing Center for Infectious Disease"/>
            <person name="Wu L."/>
            <person name="Ma J."/>
        </authorList>
    </citation>
    <scope>NUCLEOTIDE SEQUENCE [LARGE SCALE GENOMIC DNA]</scope>
    <source>
        <strain evidence="14 15">DSM 29988</strain>
    </source>
</reference>
<dbReference type="Proteomes" id="UP001596481">
    <property type="component" value="Unassembled WGS sequence"/>
</dbReference>
<dbReference type="Gene3D" id="1.10.287.70">
    <property type="match status" value="1"/>
</dbReference>
<dbReference type="AlphaFoldDB" id="A0ABD5ZI44"/>
<feature type="transmembrane region" description="Helical" evidence="12">
    <location>
        <begin position="216"/>
        <end position="241"/>
    </location>
</feature>
<evidence type="ECO:0000256" key="8">
    <source>
        <dbReference type="ARBA" id="ARBA00023065"/>
    </source>
</evidence>
<keyword evidence="9 12" id="KW-0472">Membrane</keyword>
<evidence type="ECO:0000259" key="13">
    <source>
        <dbReference type="Pfam" id="PF00520"/>
    </source>
</evidence>
<evidence type="ECO:0000256" key="4">
    <source>
        <dbReference type="ARBA" id="ARBA00022692"/>
    </source>
</evidence>
<evidence type="ECO:0000313" key="14">
    <source>
        <dbReference type="EMBL" id="MFC7204702.1"/>
    </source>
</evidence>
<evidence type="ECO:0000256" key="3">
    <source>
        <dbReference type="ARBA" id="ARBA00022538"/>
    </source>
</evidence>
<keyword evidence="8" id="KW-0406">Ion transport</keyword>
<dbReference type="PRINTS" id="PR01459">
    <property type="entry name" value="KCNQCHANNEL"/>
</dbReference>
<comment type="caution">
    <text evidence="14">The sequence shown here is derived from an EMBL/GenBank/DDBJ whole genome shotgun (WGS) entry which is preliminary data.</text>
</comment>
<evidence type="ECO:0000256" key="11">
    <source>
        <dbReference type="SAM" id="MobiDB-lite"/>
    </source>
</evidence>
<dbReference type="PANTHER" id="PTHR11537">
    <property type="entry name" value="VOLTAGE-GATED POTASSIUM CHANNEL"/>
    <property type="match status" value="1"/>
</dbReference>
<dbReference type="InterPro" id="IPR005821">
    <property type="entry name" value="Ion_trans_dom"/>
</dbReference>
<dbReference type="InterPro" id="IPR028325">
    <property type="entry name" value="VG_K_chnl"/>
</dbReference>
<feature type="compositionally biased region" description="Polar residues" evidence="11">
    <location>
        <begin position="263"/>
        <end position="278"/>
    </location>
</feature>
<feature type="transmembrane region" description="Helical" evidence="12">
    <location>
        <begin position="53"/>
        <end position="76"/>
    </location>
</feature>
<evidence type="ECO:0000313" key="15">
    <source>
        <dbReference type="Proteomes" id="UP001596481"/>
    </source>
</evidence>